<evidence type="ECO:0000256" key="6">
    <source>
        <dbReference type="SAM" id="MobiDB-lite"/>
    </source>
</evidence>
<evidence type="ECO:0000256" key="4">
    <source>
        <dbReference type="PIRSR" id="PIRSR006806-1"/>
    </source>
</evidence>
<dbReference type="Pfam" id="PF01812">
    <property type="entry name" value="5-FTHF_cyc-lig"/>
    <property type="match status" value="1"/>
</dbReference>
<reference evidence="7 8" key="1">
    <citation type="submission" date="2019-06" db="EMBL/GenBank/DDBJ databases">
        <title>Whole genome shotgun sequence of Cellulomonas uda NBRC 3747.</title>
        <authorList>
            <person name="Hosoyama A."/>
            <person name="Uohara A."/>
            <person name="Ohji S."/>
            <person name="Ichikawa N."/>
        </authorList>
    </citation>
    <scope>NUCLEOTIDE SEQUENCE [LARGE SCALE GENOMIC DNA]</scope>
    <source>
        <strain evidence="7 8">NBRC 3747</strain>
    </source>
</reference>
<dbReference type="InterPro" id="IPR024185">
    <property type="entry name" value="FTHF_cligase-like_sf"/>
</dbReference>
<dbReference type="AlphaFoldDB" id="A0A4Y3KA68"/>
<comment type="similarity">
    <text evidence="1 5">Belongs to the 5-formyltetrahydrofolate cyclo-ligase family.</text>
</comment>
<dbReference type="InterPro" id="IPR037171">
    <property type="entry name" value="NagB/RpiA_transferase-like"/>
</dbReference>
<evidence type="ECO:0000313" key="7">
    <source>
        <dbReference type="EMBL" id="GEA81371.1"/>
    </source>
</evidence>
<feature type="binding site" evidence="4">
    <location>
        <begin position="150"/>
        <end position="158"/>
    </location>
    <ligand>
        <name>ATP</name>
        <dbReference type="ChEBI" id="CHEBI:30616"/>
    </ligand>
</feature>
<keyword evidence="5" id="KW-0460">Magnesium</keyword>
<evidence type="ECO:0000256" key="2">
    <source>
        <dbReference type="ARBA" id="ARBA00022741"/>
    </source>
</evidence>
<dbReference type="PANTHER" id="PTHR23407:SF1">
    <property type="entry name" value="5-FORMYLTETRAHYDROFOLATE CYCLO-LIGASE"/>
    <property type="match status" value="1"/>
</dbReference>
<dbReference type="InterPro" id="IPR002698">
    <property type="entry name" value="FTHF_cligase"/>
</dbReference>
<organism evidence="7 8">
    <name type="scientific">Cellulomonas uda</name>
    <dbReference type="NCBI Taxonomy" id="1714"/>
    <lineage>
        <taxon>Bacteria</taxon>
        <taxon>Bacillati</taxon>
        <taxon>Actinomycetota</taxon>
        <taxon>Actinomycetes</taxon>
        <taxon>Micrococcales</taxon>
        <taxon>Cellulomonadaceae</taxon>
        <taxon>Cellulomonas</taxon>
    </lineage>
</organism>
<evidence type="ECO:0000256" key="1">
    <source>
        <dbReference type="ARBA" id="ARBA00010638"/>
    </source>
</evidence>
<dbReference type="Proteomes" id="UP000315842">
    <property type="component" value="Unassembled WGS sequence"/>
</dbReference>
<keyword evidence="5" id="KW-0479">Metal-binding</keyword>
<feature type="region of interest" description="Disordered" evidence="6">
    <location>
        <begin position="183"/>
        <end position="211"/>
    </location>
</feature>
<dbReference type="GO" id="GO:0035999">
    <property type="term" value="P:tetrahydrofolate interconversion"/>
    <property type="evidence" value="ECO:0007669"/>
    <property type="project" value="TreeGrafter"/>
</dbReference>
<feature type="region of interest" description="Disordered" evidence="6">
    <location>
        <begin position="1"/>
        <end position="26"/>
    </location>
</feature>
<name>A0A4Y3KA68_CELUD</name>
<dbReference type="PANTHER" id="PTHR23407">
    <property type="entry name" value="ATPASE INHIBITOR/5-FORMYLTETRAHYDROFOLATE CYCLO-LIGASE"/>
    <property type="match status" value="1"/>
</dbReference>
<keyword evidence="8" id="KW-1185">Reference proteome</keyword>
<dbReference type="RefSeq" id="WP_141320488.1">
    <property type="nucleotide sequence ID" value="NZ_BJLP01000027.1"/>
</dbReference>
<dbReference type="SUPFAM" id="SSF100950">
    <property type="entry name" value="NagB/RpiA/CoA transferase-like"/>
    <property type="match status" value="1"/>
</dbReference>
<comment type="caution">
    <text evidence="7">The sequence shown here is derived from an EMBL/GenBank/DDBJ whole genome shotgun (WGS) entry which is preliminary data.</text>
</comment>
<proteinExistence type="inferred from homology"/>
<dbReference type="NCBIfam" id="TIGR02727">
    <property type="entry name" value="MTHFS_bact"/>
    <property type="match status" value="1"/>
</dbReference>
<feature type="compositionally biased region" description="Polar residues" evidence="6">
    <location>
        <begin position="1"/>
        <end position="11"/>
    </location>
</feature>
<comment type="cofactor">
    <cofactor evidence="5">
        <name>Mg(2+)</name>
        <dbReference type="ChEBI" id="CHEBI:18420"/>
    </cofactor>
</comment>
<dbReference type="GO" id="GO:0005524">
    <property type="term" value="F:ATP binding"/>
    <property type="evidence" value="ECO:0007669"/>
    <property type="project" value="UniProtKB-KW"/>
</dbReference>
<evidence type="ECO:0000256" key="3">
    <source>
        <dbReference type="ARBA" id="ARBA00022840"/>
    </source>
</evidence>
<feature type="binding site" evidence="4">
    <location>
        <begin position="20"/>
        <end position="24"/>
    </location>
    <ligand>
        <name>ATP</name>
        <dbReference type="ChEBI" id="CHEBI:30616"/>
    </ligand>
</feature>
<dbReference type="GO" id="GO:0046872">
    <property type="term" value="F:metal ion binding"/>
    <property type="evidence" value="ECO:0007669"/>
    <property type="project" value="UniProtKB-KW"/>
</dbReference>
<dbReference type="GO" id="GO:0030272">
    <property type="term" value="F:5-formyltetrahydrofolate cyclo-ligase activity"/>
    <property type="evidence" value="ECO:0007669"/>
    <property type="project" value="UniProtKB-EC"/>
</dbReference>
<accession>A0A4Y3KA68</accession>
<evidence type="ECO:0000313" key="8">
    <source>
        <dbReference type="Proteomes" id="UP000315842"/>
    </source>
</evidence>
<feature type="compositionally biased region" description="Basic and acidic residues" evidence="6">
    <location>
        <begin position="183"/>
        <end position="198"/>
    </location>
</feature>
<keyword evidence="2 4" id="KW-0547">Nucleotide-binding</keyword>
<dbReference type="PIRSF" id="PIRSF006806">
    <property type="entry name" value="FTHF_cligase"/>
    <property type="match status" value="1"/>
</dbReference>
<gene>
    <name evidence="7" type="ORF">CUD01_18150</name>
</gene>
<dbReference type="GO" id="GO:0009396">
    <property type="term" value="P:folic acid-containing compound biosynthetic process"/>
    <property type="evidence" value="ECO:0007669"/>
    <property type="project" value="TreeGrafter"/>
</dbReference>
<dbReference type="EMBL" id="BJLP01000027">
    <property type="protein sequence ID" value="GEA81371.1"/>
    <property type="molecule type" value="Genomic_DNA"/>
</dbReference>
<keyword evidence="3 4" id="KW-0067">ATP-binding</keyword>
<feature type="binding site" evidence="4">
    <location>
        <position position="71"/>
    </location>
    <ligand>
        <name>substrate</name>
    </ligand>
</feature>
<protein>
    <recommendedName>
        <fullName evidence="5">5-formyltetrahydrofolate cyclo-ligase</fullName>
        <ecNumber evidence="5">6.3.3.2</ecNumber>
    </recommendedName>
</protein>
<dbReference type="Gene3D" id="3.40.50.10420">
    <property type="entry name" value="NagB/RpiA/CoA transferase-like"/>
    <property type="match status" value="1"/>
</dbReference>
<sequence length="211" mass="22560">MSSAAEPSLRTSPPEPEEAKELLRSAVRKARSHRSARLRDEAATAIADVVAAIPAVRDARCVSVYAARPTEPATGVLLERLAARGVRILLPVLGSGLQRDWAEYRGVEDLRERAPGRPPEPGGPTLGPQALADADVIVAPALAVDTAGSRLGQGGGWYDRALEHARPDALVVALVFPDEVRDASVDPLPREPHDRRVDAYATPEGWVPLRS</sequence>
<evidence type="ECO:0000256" key="5">
    <source>
        <dbReference type="RuleBase" id="RU361279"/>
    </source>
</evidence>
<keyword evidence="7" id="KW-0436">Ligase</keyword>
<dbReference type="EC" id="6.3.3.2" evidence="5"/>
<comment type="catalytic activity">
    <reaction evidence="5">
        <text>(6S)-5-formyl-5,6,7,8-tetrahydrofolate + ATP = (6R)-5,10-methenyltetrahydrofolate + ADP + phosphate</text>
        <dbReference type="Rhea" id="RHEA:10488"/>
        <dbReference type="ChEBI" id="CHEBI:30616"/>
        <dbReference type="ChEBI" id="CHEBI:43474"/>
        <dbReference type="ChEBI" id="CHEBI:57455"/>
        <dbReference type="ChEBI" id="CHEBI:57457"/>
        <dbReference type="ChEBI" id="CHEBI:456216"/>
        <dbReference type="EC" id="6.3.3.2"/>
    </reaction>
</comment>